<dbReference type="InterPro" id="IPR023198">
    <property type="entry name" value="PGP-like_dom2"/>
</dbReference>
<dbReference type="AlphaFoldDB" id="A0A133YHP4"/>
<dbReference type="PATRIC" id="fig|1497955.3.peg.48"/>
<evidence type="ECO:0000313" key="2">
    <source>
        <dbReference type="Proteomes" id="UP000070080"/>
    </source>
</evidence>
<comment type="caution">
    <text evidence="1">The sequence shown here is derived from an EMBL/GenBank/DDBJ whole genome shotgun (WGS) entry which is preliminary data.</text>
</comment>
<dbReference type="SUPFAM" id="SSF56784">
    <property type="entry name" value="HAD-like"/>
    <property type="match status" value="1"/>
</dbReference>
<protein>
    <recommendedName>
        <fullName evidence="3">Haloacid dehalogenase-like hydrolase</fullName>
    </recommendedName>
</protein>
<dbReference type="InterPro" id="IPR023214">
    <property type="entry name" value="HAD_sf"/>
</dbReference>
<dbReference type="STRING" id="1497955.HMPREF1872_00048"/>
<dbReference type="EMBL" id="LSCV01000001">
    <property type="protein sequence ID" value="KXB42712.1"/>
    <property type="molecule type" value="Genomic_DNA"/>
</dbReference>
<dbReference type="InterPro" id="IPR036412">
    <property type="entry name" value="HAD-like_sf"/>
</dbReference>
<dbReference type="Gene3D" id="1.10.150.240">
    <property type="entry name" value="Putative phosphatase, domain 2"/>
    <property type="match status" value="1"/>
</dbReference>
<dbReference type="Proteomes" id="UP000070080">
    <property type="component" value="Unassembled WGS sequence"/>
</dbReference>
<dbReference type="RefSeq" id="WP_066712212.1">
    <property type="nucleotide sequence ID" value="NZ_JARFNM010000001.1"/>
</dbReference>
<name>A0A133YHP4_9FIRM</name>
<dbReference type="CDD" id="cd01427">
    <property type="entry name" value="HAD_like"/>
    <property type="match status" value="1"/>
</dbReference>
<dbReference type="Gene3D" id="3.40.50.1000">
    <property type="entry name" value="HAD superfamily/HAD-like"/>
    <property type="match status" value="1"/>
</dbReference>
<dbReference type="OrthoDB" id="9796026at2"/>
<keyword evidence="2" id="KW-1185">Reference proteome</keyword>
<evidence type="ECO:0000313" key="1">
    <source>
        <dbReference type="EMBL" id="KXB42712.1"/>
    </source>
</evidence>
<gene>
    <name evidence="1" type="ORF">HMPREF1872_00048</name>
</gene>
<reference evidence="2" key="1">
    <citation type="submission" date="2016-01" db="EMBL/GenBank/DDBJ databases">
        <authorList>
            <person name="Mitreva M."/>
            <person name="Pepin K.H."/>
            <person name="Mihindukulasuriya K.A."/>
            <person name="Fulton R."/>
            <person name="Fronick C."/>
            <person name="O'Laughlin M."/>
            <person name="Miner T."/>
            <person name="Herter B."/>
            <person name="Rosa B.A."/>
            <person name="Cordes M."/>
            <person name="Tomlinson C."/>
            <person name="Wollam A."/>
            <person name="Palsikar V.B."/>
            <person name="Mardis E.R."/>
            <person name="Wilson R.K."/>
        </authorList>
    </citation>
    <scope>NUCLEOTIDE SEQUENCE [LARGE SCALE GENOMIC DNA]</scope>
    <source>
        <strain evidence="2">KA00274</strain>
    </source>
</reference>
<accession>A0A133YHP4</accession>
<sequence>MYKTFDDYQAKHNFLICVDSDGCMFDTMEIKHKECFCPATIQTWGLQAISKYVREVWEFGNLYSIYRGQSRFIELCKTFCWLKHRADLIGYDFQYPDIASFEALVSSGKTVNNSVLAELGKSDPVMQRAYEWSINCNQRIKEMVYNIPPFPFARESLAKASQKADIVIVSATATDALEREWTEHNLLQYVTLLCGQDAGTKKECISQLSKVYNPENILMIGDAWGDKVAAMASKANFYPICPGKEVDSWKCFYNETLNVFLNGKYLDSYYQNILVDFENALPDVLPWPTI</sequence>
<proteinExistence type="predicted"/>
<evidence type="ECO:0008006" key="3">
    <source>
        <dbReference type="Google" id="ProtNLM"/>
    </source>
</evidence>
<organism evidence="1 2">
    <name type="scientific">Amygdalobacter nucleatus</name>
    <dbReference type="NCBI Taxonomy" id="3029274"/>
    <lineage>
        <taxon>Bacteria</taxon>
        <taxon>Bacillati</taxon>
        <taxon>Bacillota</taxon>
        <taxon>Clostridia</taxon>
        <taxon>Eubacteriales</taxon>
        <taxon>Oscillospiraceae</taxon>
        <taxon>Amygdalobacter</taxon>
    </lineage>
</organism>